<dbReference type="Proteomes" id="UP000095280">
    <property type="component" value="Unplaced"/>
</dbReference>
<feature type="transmembrane region" description="Helical" evidence="9">
    <location>
        <begin position="886"/>
        <end position="913"/>
    </location>
</feature>
<comment type="subcellular location">
    <subcellularLocation>
        <location evidence="1">Cell membrane</location>
        <topology evidence="1">Multi-pass membrane protein</topology>
    </subcellularLocation>
</comment>
<dbReference type="SUPFAM" id="SSF103473">
    <property type="entry name" value="MFS general substrate transporter"/>
    <property type="match status" value="2"/>
</dbReference>
<feature type="transmembrane region" description="Helical" evidence="9">
    <location>
        <begin position="794"/>
        <end position="814"/>
    </location>
</feature>
<dbReference type="PANTHER" id="PTHR11388:SF100">
    <property type="entry name" value="SOLUTE CARRIER ORGANIC ANION TRANSPORTER FAMILY MEMBER 4A1"/>
    <property type="match status" value="1"/>
</dbReference>
<keyword evidence="6 9" id="KW-0472">Membrane</keyword>
<evidence type="ECO:0000256" key="8">
    <source>
        <dbReference type="SAM" id="MobiDB-lite"/>
    </source>
</evidence>
<dbReference type="InterPro" id="IPR004156">
    <property type="entry name" value="OATP"/>
</dbReference>
<keyword evidence="4 9" id="KW-0812">Transmembrane</keyword>
<name>A0A1I8I999_9PLAT</name>
<dbReference type="GO" id="GO:0015347">
    <property type="term" value="F:sodium-independent organic anion transmembrane transporter activity"/>
    <property type="evidence" value="ECO:0007669"/>
    <property type="project" value="TreeGrafter"/>
</dbReference>
<feature type="transmembrane region" description="Helical" evidence="9">
    <location>
        <begin position="221"/>
        <end position="248"/>
    </location>
</feature>
<feature type="domain" description="Kazal-like" evidence="11">
    <location>
        <begin position="451"/>
        <end position="506"/>
    </location>
</feature>
<feature type="domain" description="Kazal-like" evidence="11">
    <location>
        <begin position="1080"/>
        <end position="1138"/>
    </location>
</feature>
<protein>
    <submittedName>
        <fullName evidence="13">Solute carrier organic anion transporter family member</fullName>
    </submittedName>
</protein>
<evidence type="ECO:0000259" key="10">
    <source>
        <dbReference type="PROSITE" id="PS50850"/>
    </source>
</evidence>
<evidence type="ECO:0000259" key="11">
    <source>
        <dbReference type="PROSITE" id="PS51465"/>
    </source>
</evidence>
<feature type="transmembrane region" description="Helical" evidence="9">
    <location>
        <begin position="62"/>
        <end position="81"/>
    </location>
</feature>
<keyword evidence="12" id="KW-1185">Reference proteome</keyword>
<feature type="transmembrane region" description="Helical" evidence="9">
    <location>
        <begin position="981"/>
        <end position="1001"/>
    </location>
</feature>
<evidence type="ECO:0000256" key="5">
    <source>
        <dbReference type="ARBA" id="ARBA00022989"/>
    </source>
</evidence>
<keyword evidence="5 9" id="KW-1133">Transmembrane helix</keyword>
<accession>A0A1I8I999</accession>
<feature type="compositionally biased region" description="Basic and acidic residues" evidence="8">
    <location>
        <begin position="685"/>
        <end position="695"/>
    </location>
</feature>
<evidence type="ECO:0000313" key="12">
    <source>
        <dbReference type="Proteomes" id="UP000095280"/>
    </source>
</evidence>
<feature type="transmembrane region" description="Helical" evidence="9">
    <location>
        <begin position="577"/>
        <end position="595"/>
    </location>
</feature>
<dbReference type="PROSITE" id="PS51465">
    <property type="entry name" value="KAZAL_2"/>
    <property type="match status" value="2"/>
</dbReference>
<dbReference type="InterPro" id="IPR002350">
    <property type="entry name" value="Kazal_dom"/>
</dbReference>
<feature type="transmembrane region" description="Helical" evidence="9">
    <location>
        <begin position="339"/>
        <end position="360"/>
    </location>
</feature>
<feature type="domain" description="Major facilitator superfamily (MFS) profile" evidence="10">
    <location>
        <begin position="62"/>
        <end position="644"/>
    </location>
</feature>
<feature type="compositionally biased region" description="Polar residues" evidence="8">
    <location>
        <begin position="1"/>
        <end position="18"/>
    </location>
</feature>
<feature type="transmembrane region" description="Helical" evidence="9">
    <location>
        <begin position="620"/>
        <end position="647"/>
    </location>
</feature>
<feature type="region of interest" description="Disordered" evidence="8">
    <location>
        <begin position="664"/>
        <end position="697"/>
    </location>
</feature>
<feature type="transmembrane region" description="Helical" evidence="9">
    <location>
        <begin position="536"/>
        <end position="556"/>
    </location>
</feature>
<feature type="region of interest" description="Disordered" evidence="8">
    <location>
        <begin position="1"/>
        <end position="26"/>
    </location>
</feature>
<dbReference type="Pfam" id="PF07648">
    <property type="entry name" value="Kazal_2"/>
    <property type="match status" value="2"/>
</dbReference>
<evidence type="ECO:0000256" key="1">
    <source>
        <dbReference type="ARBA" id="ARBA00004651"/>
    </source>
</evidence>
<feature type="transmembrane region" description="Helical" evidence="9">
    <location>
        <begin position="850"/>
        <end position="874"/>
    </location>
</feature>
<evidence type="ECO:0000256" key="3">
    <source>
        <dbReference type="ARBA" id="ARBA00022475"/>
    </source>
</evidence>
<feature type="transmembrane region" description="Helical" evidence="9">
    <location>
        <begin position="1007"/>
        <end position="1027"/>
    </location>
</feature>
<dbReference type="WBParaSite" id="maker-uti_cns_0010821-snap-gene-0.2-mRNA-1">
    <property type="protein sequence ID" value="maker-uti_cns_0010821-snap-gene-0.2-mRNA-1"/>
    <property type="gene ID" value="maker-uti_cns_0010821-snap-gene-0.2"/>
</dbReference>
<dbReference type="Gene3D" id="1.20.1250.20">
    <property type="entry name" value="MFS general substrate transporter like domains"/>
    <property type="match status" value="2"/>
</dbReference>
<feature type="transmembrane region" description="Helical" evidence="9">
    <location>
        <begin position="101"/>
        <end position="122"/>
    </location>
</feature>
<feature type="transmembrane region" description="Helical" evidence="9">
    <location>
        <begin position="409"/>
        <end position="429"/>
    </location>
</feature>
<feature type="transmembrane region" description="Helical" evidence="9">
    <location>
        <begin position="380"/>
        <end position="402"/>
    </location>
</feature>
<evidence type="ECO:0000256" key="9">
    <source>
        <dbReference type="SAM" id="Phobius"/>
    </source>
</evidence>
<dbReference type="InterPro" id="IPR036058">
    <property type="entry name" value="Kazal_dom_sf"/>
</dbReference>
<evidence type="ECO:0000256" key="4">
    <source>
        <dbReference type="ARBA" id="ARBA00022692"/>
    </source>
</evidence>
<dbReference type="PROSITE" id="PS50850">
    <property type="entry name" value="MFS"/>
    <property type="match status" value="1"/>
</dbReference>
<feature type="transmembrane region" description="Helical" evidence="9">
    <location>
        <begin position="185"/>
        <end position="209"/>
    </location>
</feature>
<reference evidence="13" key="1">
    <citation type="submission" date="2016-11" db="UniProtKB">
        <authorList>
            <consortium name="WormBaseParasite"/>
        </authorList>
    </citation>
    <scope>IDENTIFICATION</scope>
</reference>
<dbReference type="PANTHER" id="PTHR11388">
    <property type="entry name" value="ORGANIC ANION TRANSPORTER"/>
    <property type="match status" value="1"/>
</dbReference>
<sequence>MNNRKANSGQKVEQNYESKMSPVVSEVEENEEFKDNPDEVACNWHPKCQPQCCQCFARPSCLLLWLCLSSFTQGLVVNGFVNSVLTTLELRYDMTSSESGLIASMYDIGSVLCLVPVTYIGHRYRRSRLISIGLLIMSVGSFVFTIPQFTTDAYNYQSPVSPLCYLSGKVYPDFCTKQTLNNYKFVFWLGQFLHGVGASPLYTLAVAYLDDNLTVQQSGAFLGAYYMMSLIGPAMGYLLGGIFLNIYVELGVTPSDLTPSNTSLWVGAWWVGFLISGTLSLIIVVPLFGFPKLFPGSARIQHEKKQETHGNSEAKCAEMQELNVKDFCPSVGVILSNPVFVFISFSGAADAILVAGLSTFGPKVLQTLFMVSASTATFTIGLVSVPSAAIGLLVGGLVIRFSNLPVRSLLWMCVGVAAVDVLFGLGLLAKCDLQKFAGVNQNYPLTPNQSNSLNATCNMNCHCQESKFMYSPVCGADSVIYYSPCYAGCQSNATMINGAKYYANCTCITGQITANNYNFSAMEGTCKDASCNKMPIVLVTIGFFLFGIFFISIPTLQCTMRVIPARLKDFGLGLQWVILRLFGSIPGPLVLGKLIDTTCSLWTGGCGHQGSCSFYNGESFWAMVLGFAAVLKALEILFLILAAALYVPPDQVIQVDVEIETKPDATPSQVQEVEEPKQVAAKSSPKTDDVLKSDSNELNDDPDEVACNWHPKCQPQCCQCFARPSCLLLWLCLSSFTQGLVVNGFVNSVLTTLELRYDMTSSESGLIASMYDIGSVLCLVPVTYIGHRYRRSRLISIGLLTMSVGSFVFTIPQFTTDAYNYQSPVSPLCYLSGKVYPDFCTKQTLNNYKFVFWLGQFLHGVGASPLYTLAVAYLDDNLTVQQSGAFLGAYYMMSLIGPAMGYLLGGIFLNIYVELGVTPSDISPKNNNLWTQSRHESPRDIVGAENAATQISAKHFWSSIVTLLKNATFVFLSFSGAMQYVIMTGLSTFGPKILQILFYLTKSSSTITMGLVTVPAAAFGVMTGGLLIRFTKFSVQRLLWLSFIVACVDLILGLGLLAKCNPQKFAGVNQNYPLTPNQSNSLNATCNMNCHCQESKFMYSPVCGADSVIYYSPCYAGCQSNGTMINGAKYYADCTCITGQIAIDGSDQKFSAVEGACIKNACHKLQILLSMLFLFIFVLFSTSVPILHCTMRVIPATLKDFGLGLQWVILRLFGSIPGPPLMGKLIDTTCSLWTGGCGHQGSCSFYNGESFWLIVIAFAGVLKVLEVALMGLAAFFYYAPPDEPETYSSVI</sequence>
<feature type="transmembrane region" description="Helical" evidence="9">
    <location>
        <begin position="1251"/>
        <end position="1279"/>
    </location>
</feature>
<feature type="transmembrane region" description="Helical" evidence="9">
    <location>
        <begin position="129"/>
        <end position="149"/>
    </location>
</feature>
<evidence type="ECO:0000256" key="7">
    <source>
        <dbReference type="ARBA" id="ARBA00023157"/>
    </source>
</evidence>
<organism evidence="12 13">
    <name type="scientific">Macrostomum lignano</name>
    <dbReference type="NCBI Taxonomy" id="282301"/>
    <lineage>
        <taxon>Eukaryota</taxon>
        <taxon>Metazoa</taxon>
        <taxon>Spiralia</taxon>
        <taxon>Lophotrochozoa</taxon>
        <taxon>Platyhelminthes</taxon>
        <taxon>Rhabditophora</taxon>
        <taxon>Macrostomorpha</taxon>
        <taxon>Macrostomida</taxon>
        <taxon>Macrostomidae</taxon>
        <taxon>Macrostomum</taxon>
    </lineage>
</organism>
<dbReference type="InterPro" id="IPR020846">
    <property type="entry name" value="MFS_dom"/>
</dbReference>
<dbReference type="GO" id="GO:0016323">
    <property type="term" value="C:basolateral plasma membrane"/>
    <property type="evidence" value="ECO:0007669"/>
    <property type="project" value="TreeGrafter"/>
</dbReference>
<feature type="transmembrane region" description="Helical" evidence="9">
    <location>
        <begin position="727"/>
        <end position="746"/>
    </location>
</feature>
<dbReference type="SUPFAM" id="SSF100895">
    <property type="entry name" value="Kazal-type serine protease inhibitors"/>
    <property type="match status" value="2"/>
</dbReference>
<feature type="transmembrane region" description="Helical" evidence="9">
    <location>
        <begin position="766"/>
        <end position="787"/>
    </location>
</feature>
<dbReference type="InterPro" id="IPR036259">
    <property type="entry name" value="MFS_trans_sf"/>
</dbReference>
<evidence type="ECO:0000256" key="6">
    <source>
        <dbReference type="ARBA" id="ARBA00023136"/>
    </source>
</evidence>
<evidence type="ECO:0000256" key="2">
    <source>
        <dbReference type="ARBA" id="ARBA00009657"/>
    </source>
</evidence>
<proteinExistence type="inferred from homology"/>
<dbReference type="GO" id="GO:0043252">
    <property type="term" value="P:sodium-independent organic anion transport"/>
    <property type="evidence" value="ECO:0007669"/>
    <property type="project" value="TreeGrafter"/>
</dbReference>
<dbReference type="NCBIfam" id="TIGR00805">
    <property type="entry name" value="oat"/>
    <property type="match status" value="1"/>
</dbReference>
<feature type="transmembrane region" description="Helical" evidence="9">
    <location>
        <begin position="1167"/>
        <end position="1187"/>
    </location>
</feature>
<comment type="similarity">
    <text evidence="2">Belongs to the organo anion transporter (TC 2.A.60) family.</text>
</comment>
<feature type="transmembrane region" description="Helical" evidence="9">
    <location>
        <begin position="268"/>
        <end position="290"/>
    </location>
</feature>
<keyword evidence="7" id="KW-1015">Disulfide bond</keyword>
<feature type="transmembrane region" description="Helical" evidence="9">
    <location>
        <begin position="1039"/>
        <end position="1058"/>
    </location>
</feature>
<keyword evidence="3" id="KW-1003">Cell membrane</keyword>
<evidence type="ECO:0000313" key="13">
    <source>
        <dbReference type="WBParaSite" id="maker-uti_cns_0010821-snap-gene-0.2-mRNA-1"/>
    </source>
</evidence>
<dbReference type="Pfam" id="PF03137">
    <property type="entry name" value="OATP"/>
    <property type="match status" value="3"/>
</dbReference>